<accession>A0A4V1WLK0</accession>
<dbReference type="InterPro" id="IPR046497">
    <property type="entry name" value="DUF6590"/>
</dbReference>
<dbReference type="AlphaFoldDB" id="A0A4V1WLK0"/>
<feature type="domain" description="DUF6590" evidence="2">
    <location>
        <begin position="5"/>
        <end position="98"/>
    </location>
</feature>
<feature type="region of interest" description="Disordered" evidence="1">
    <location>
        <begin position="229"/>
        <end position="250"/>
    </location>
</feature>
<dbReference type="Proteomes" id="UP000292402">
    <property type="component" value="Unassembled WGS sequence"/>
</dbReference>
<feature type="region of interest" description="Disordered" evidence="1">
    <location>
        <begin position="112"/>
        <end position="170"/>
    </location>
</feature>
<dbReference type="Pfam" id="PF20233">
    <property type="entry name" value="DUF6590"/>
    <property type="match status" value="2"/>
</dbReference>
<evidence type="ECO:0000313" key="3">
    <source>
        <dbReference type="EMBL" id="RYN42241.1"/>
    </source>
</evidence>
<feature type="compositionally biased region" description="Polar residues" evidence="1">
    <location>
        <begin position="151"/>
        <end position="164"/>
    </location>
</feature>
<feature type="compositionally biased region" description="Basic and acidic residues" evidence="1">
    <location>
        <begin position="190"/>
        <end position="199"/>
    </location>
</feature>
<feature type="compositionally biased region" description="Basic and acidic residues" evidence="1">
    <location>
        <begin position="112"/>
        <end position="130"/>
    </location>
</feature>
<dbReference type="PANTHER" id="PTHR35391">
    <property type="entry name" value="C2H2-TYPE DOMAIN-CONTAINING PROTEIN-RELATED"/>
    <property type="match status" value="1"/>
</dbReference>
<organism evidence="3 4">
    <name type="scientific">Alternaria tenuissima</name>
    <dbReference type="NCBI Taxonomy" id="119927"/>
    <lineage>
        <taxon>Eukaryota</taxon>
        <taxon>Fungi</taxon>
        <taxon>Dikarya</taxon>
        <taxon>Ascomycota</taxon>
        <taxon>Pezizomycotina</taxon>
        <taxon>Dothideomycetes</taxon>
        <taxon>Pleosporomycetidae</taxon>
        <taxon>Pleosporales</taxon>
        <taxon>Pleosporineae</taxon>
        <taxon>Pleosporaceae</taxon>
        <taxon>Alternaria</taxon>
        <taxon>Alternaria sect. Alternaria</taxon>
        <taxon>Alternaria alternata complex</taxon>
    </lineage>
</organism>
<evidence type="ECO:0000259" key="2">
    <source>
        <dbReference type="Pfam" id="PF20233"/>
    </source>
</evidence>
<proteinExistence type="predicted"/>
<feature type="region of interest" description="Disordered" evidence="1">
    <location>
        <begin position="182"/>
        <end position="215"/>
    </location>
</feature>
<comment type="caution">
    <text evidence="3">The sequence shown here is derived from an EMBL/GenBank/DDBJ whole genome shotgun (WGS) entry which is preliminary data.</text>
</comment>
<reference evidence="4" key="1">
    <citation type="journal article" date="2019" name="bioRxiv">
        <title>Genomics, evolutionary history and diagnostics of the Alternaria alternata species group including apple and Asian pear pathotypes.</title>
        <authorList>
            <person name="Armitage A.D."/>
            <person name="Cockerton H.M."/>
            <person name="Sreenivasaprasad S."/>
            <person name="Woodhall J.W."/>
            <person name="Lane C.R."/>
            <person name="Harrison R.J."/>
            <person name="Clarkson J.P."/>
        </authorList>
    </citation>
    <scope>NUCLEOTIDE SEQUENCE [LARGE SCALE GENOMIC DNA]</scope>
    <source>
        <strain evidence="4">FERA 1082</strain>
    </source>
</reference>
<protein>
    <recommendedName>
        <fullName evidence="2">DUF6590 domain-containing protein</fullName>
    </recommendedName>
</protein>
<sequence>MDSSSIGTYSGRGALKKGCAPWEYTIVYLSGINPASCYLPGEYESGMVKEPIEIVPADASVTLRTESRIRFSKIYPIEKNVKVKNIGQVHPQHLGKLLQYWSDMGSVPSVAEVKENEQQQKDSESEDNKRIRAGWSAPNDESDRDAWNVREMNTQKRTTIQTGENAGDKSHFLDAEDFLDEEESLDEGDVQDHDIDERPQSSASQSYTNEDDELTKSANAETHFSNILTEFVPDTTQEESPNTMTRSNDTLGKADATEVDDAISRWLQDINYQLTGDLHSDYTVINNPRAFFKKGKVFMVPWPELSGDLVKGQAGPPVMVKVRRFVVVRPKATFCLCLPIHTYSGQATSKAGVAAQDHAPVVSEGGEVIYHENEAKLTKSPMYIKVEKSSTGPVSPMSRLNFAKVYTVEYNVKVRPIGRLIPDSVWRMEEYFMECLTPNTT</sequence>
<evidence type="ECO:0000256" key="1">
    <source>
        <dbReference type="SAM" id="MobiDB-lite"/>
    </source>
</evidence>
<dbReference type="EMBL" id="PDXA01000048">
    <property type="protein sequence ID" value="RYN42241.1"/>
    <property type="molecule type" value="Genomic_DNA"/>
</dbReference>
<dbReference type="PANTHER" id="PTHR35391:SF5">
    <property type="entry name" value="DUF6590 DOMAIN-CONTAINING PROTEIN"/>
    <property type="match status" value="1"/>
</dbReference>
<gene>
    <name evidence="3" type="ORF">AA0114_g10562</name>
</gene>
<feature type="domain" description="DUF6590" evidence="2">
    <location>
        <begin position="289"/>
        <end position="429"/>
    </location>
</feature>
<evidence type="ECO:0000313" key="4">
    <source>
        <dbReference type="Proteomes" id="UP000292402"/>
    </source>
</evidence>
<name>A0A4V1WLK0_9PLEO</name>